<gene>
    <name evidence="1" type="ORF">FCL42_11580</name>
</gene>
<comment type="caution">
    <text evidence="1">The sequence shown here is derived from an EMBL/GenBank/DDBJ whole genome shotgun (WGS) entry which is preliminary data.</text>
</comment>
<dbReference type="OrthoDB" id="6401827at2"/>
<reference evidence="1 2" key="1">
    <citation type="submission" date="2019-04" db="EMBL/GenBank/DDBJ databases">
        <authorList>
            <person name="Hwang J.C."/>
        </authorList>
    </citation>
    <scope>NUCLEOTIDE SEQUENCE [LARGE SCALE GENOMIC DNA]</scope>
    <source>
        <strain evidence="1 2">IMCC35002</strain>
    </source>
</reference>
<dbReference type="EMBL" id="SWCJ01000007">
    <property type="protein sequence ID" value="TKB54781.1"/>
    <property type="molecule type" value="Genomic_DNA"/>
</dbReference>
<keyword evidence="2" id="KW-1185">Reference proteome</keyword>
<dbReference type="RefSeq" id="WP_136863582.1">
    <property type="nucleotide sequence ID" value="NZ_SWCJ01000007.1"/>
</dbReference>
<sequence>MITLSFLAPTLAAVALHNPLAQPEMPQINLTEVQQQIEMQLEDQMLNMQRQAQQMDVYEPIIVAKEGKDTKTARAE</sequence>
<accession>A0A4U1BN16</accession>
<evidence type="ECO:0000313" key="2">
    <source>
        <dbReference type="Proteomes" id="UP000305675"/>
    </source>
</evidence>
<evidence type="ECO:0000313" key="1">
    <source>
        <dbReference type="EMBL" id="TKB54781.1"/>
    </source>
</evidence>
<proteinExistence type="predicted"/>
<dbReference type="Proteomes" id="UP000305675">
    <property type="component" value="Unassembled WGS sequence"/>
</dbReference>
<protein>
    <submittedName>
        <fullName evidence="1">Uncharacterized protein</fullName>
    </submittedName>
</protein>
<dbReference type="AlphaFoldDB" id="A0A4U1BN16"/>
<name>A0A4U1BN16_9GAMM</name>
<organism evidence="1 2">
    <name type="scientific">Ferrimonas aestuarii</name>
    <dbReference type="NCBI Taxonomy" id="2569539"/>
    <lineage>
        <taxon>Bacteria</taxon>
        <taxon>Pseudomonadati</taxon>
        <taxon>Pseudomonadota</taxon>
        <taxon>Gammaproteobacteria</taxon>
        <taxon>Alteromonadales</taxon>
        <taxon>Ferrimonadaceae</taxon>
        <taxon>Ferrimonas</taxon>
    </lineage>
</organism>